<comment type="similarity">
    <text evidence="1">Belongs to the IS150/IS1296 orfA family.</text>
</comment>
<dbReference type="GO" id="GO:0043565">
    <property type="term" value="F:sequence-specific DNA binding"/>
    <property type="evidence" value="ECO:0007669"/>
    <property type="project" value="InterPro"/>
</dbReference>
<dbReference type="RefSeq" id="WP_057823861.1">
    <property type="nucleotide sequence ID" value="NZ_CP014873.1"/>
</dbReference>
<name>A0A192H422_9LACO</name>
<dbReference type="Pfam" id="PF13384">
    <property type="entry name" value="HTH_23"/>
    <property type="match status" value="1"/>
</dbReference>
<reference evidence="7 9" key="1">
    <citation type="submission" date="2016-03" db="EMBL/GenBank/DDBJ databases">
        <title>Pediococcus and Lactobacillus from brewery environment - whole genome sequencing and assembly.</title>
        <authorList>
            <person name="Behr J."/>
            <person name="Geissler A.J."/>
            <person name="Vogel R.F."/>
        </authorList>
    </citation>
    <scope>NUCLEOTIDE SEQUENCE [LARGE SCALE GENOMIC DNA]</scope>
    <source>
        <strain evidence="7 9">TMW 1.1989</strain>
    </source>
</reference>
<dbReference type="EMBL" id="CP014873">
    <property type="protein sequence ID" value="ANK61655.1"/>
    <property type="molecule type" value="Genomic_DNA"/>
</dbReference>
<evidence type="ECO:0000313" key="5">
    <source>
        <dbReference type="EMBL" id="ANK62486.1"/>
    </source>
</evidence>
<dbReference type="InterPro" id="IPR036388">
    <property type="entry name" value="WH-like_DNA-bd_sf"/>
</dbReference>
<dbReference type="GeneID" id="42982714"/>
<protein>
    <submittedName>
        <fullName evidence="7">Transposase</fullName>
    </submittedName>
</protein>
<evidence type="ECO:0000313" key="4">
    <source>
        <dbReference type="EMBL" id="ANK61655.1"/>
    </source>
</evidence>
<feature type="coiled-coil region" evidence="2">
    <location>
        <begin position="190"/>
        <end position="237"/>
    </location>
</feature>
<dbReference type="Proteomes" id="UP000078582">
    <property type="component" value="Chromosome"/>
</dbReference>
<dbReference type="AlphaFoldDB" id="A0A192H422"/>
<accession>A0A192H422</accession>
<evidence type="ECO:0000313" key="9">
    <source>
        <dbReference type="Proteomes" id="UP000078582"/>
    </source>
</evidence>
<evidence type="ECO:0000256" key="1">
    <source>
        <dbReference type="ARBA" id="ARBA00038232"/>
    </source>
</evidence>
<feature type="domain" description="Insertion element IS150 protein InsJ-like helix-turn-helix" evidence="3">
    <location>
        <begin position="129"/>
        <end position="180"/>
    </location>
</feature>
<evidence type="ECO:0000313" key="8">
    <source>
        <dbReference type="EMBL" id="ANK63179.1"/>
    </source>
</evidence>
<dbReference type="OrthoDB" id="9797531at2"/>
<sequence>MGRKGSRYTLKEKLACISLVEQGITPNAVGTQYNIKGEQIQQWVQRYHKDGEAGLKRAWPHRYPTELKLEIVQKYLTRHTSYPQLAREYQIPNVAVIYQWVTRYTSGKSLETTREKNDMRDGRKTTQLERIEIAQWVIANDLDYVGAIKKFNVSYGQAYTWVRKFKRDGSMGLEDRRGKAKEDHGQLTENEKLMLENKRLQARVMRLSTELAVREKIQELERRNVLKQKNIKLLKNSHKK</sequence>
<dbReference type="EMBL" id="CP014873">
    <property type="protein sequence ID" value="ANK62654.1"/>
    <property type="molecule type" value="Genomic_DNA"/>
</dbReference>
<dbReference type="EMBL" id="CP014873">
    <property type="protein sequence ID" value="ANK63179.1"/>
    <property type="molecule type" value="Genomic_DNA"/>
</dbReference>
<dbReference type="InterPro" id="IPR055247">
    <property type="entry name" value="InsJ-like_HTH"/>
</dbReference>
<dbReference type="EMBL" id="CP014873">
    <property type="protein sequence ID" value="ANK62486.1"/>
    <property type="molecule type" value="Genomic_DNA"/>
</dbReference>
<dbReference type="Gene3D" id="1.10.10.10">
    <property type="entry name" value="Winged helix-like DNA-binding domain superfamily/Winged helix DNA-binding domain"/>
    <property type="match status" value="2"/>
</dbReference>
<dbReference type="PANTHER" id="PTHR33795">
    <property type="entry name" value="INSERTION ELEMENT IS150 PROTEIN INSJ"/>
    <property type="match status" value="1"/>
</dbReference>
<dbReference type="Pfam" id="PF13518">
    <property type="entry name" value="HTH_28"/>
    <property type="match status" value="1"/>
</dbReference>
<evidence type="ECO:0000259" key="3">
    <source>
        <dbReference type="Pfam" id="PF13518"/>
    </source>
</evidence>
<proteinExistence type="inferred from homology"/>
<keyword evidence="9" id="KW-1185">Reference proteome</keyword>
<organism evidence="7 9">
    <name type="scientific">Loigolactobacillus backii</name>
    <dbReference type="NCBI Taxonomy" id="375175"/>
    <lineage>
        <taxon>Bacteria</taxon>
        <taxon>Bacillati</taxon>
        <taxon>Bacillota</taxon>
        <taxon>Bacilli</taxon>
        <taxon>Lactobacillales</taxon>
        <taxon>Lactobacillaceae</taxon>
        <taxon>Loigolactobacillus</taxon>
    </lineage>
</organism>
<dbReference type="STRING" id="375175.AYR53_02080"/>
<keyword evidence="2" id="KW-0175">Coiled coil</keyword>
<dbReference type="SUPFAM" id="SSF48295">
    <property type="entry name" value="TrpR-like"/>
    <property type="match status" value="3"/>
</dbReference>
<dbReference type="InterPro" id="IPR052057">
    <property type="entry name" value="IS150/IS1296_orfA-like"/>
</dbReference>
<evidence type="ECO:0000256" key="2">
    <source>
        <dbReference type="SAM" id="Coils"/>
    </source>
</evidence>
<gene>
    <name evidence="4" type="ORF">AYR53_02080</name>
    <name evidence="5" type="ORF">AYR53_06740</name>
    <name evidence="6" type="ORF">AYR53_07630</name>
    <name evidence="7" type="ORF">AYR53_09660</name>
    <name evidence="8" type="ORF">AYR53_10630</name>
</gene>
<dbReference type="PANTHER" id="PTHR33795:SF1">
    <property type="entry name" value="INSERTION ELEMENT IS150 PROTEIN INSJ"/>
    <property type="match status" value="1"/>
</dbReference>
<dbReference type="InterPro" id="IPR010921">
    <property type="entry name" value="Trp_repressor/repl_initiator"/>
</dbReference>
<dbReference type="EMBL" id="CP014873">
    <property type="protein sequence ID" value="ANK63003.1"/>
    <property type="molecule type" value="Genomic_DNA"/>
</dbReference>
<evidence type="ECO:0000313" key="7">
    <source>
        <dbReference type="EMBL" id="ANK63003.1"/>
    </source>
</evidence>
<evidence type="ECO:0000313" key="6">
    <source>
        <dbReference type="EMBL" id="ANK62654.1"/>
    </source>
</evidence>